<evidence type="ECO:0008006" key="5">
    <source>
        <dbReference type="Google" id="ProtNLM"/>
    </source>
</evidence>
<name>A0ABM9AAK5_9GAMM</name>
<keyword evidence="2" id="KW-1133">Transmembrane helix</keyword>
<evidence type="ECO:0000313" key="3">
    <source>
        <dbReference type="EMBL" id="CAH0990032.1"/>
    </source>
</evidence>
<organism evidence="3 4">
    <name type="scientific">Sinobacterium norvegicum</name>
    <dbReference type="NCBI Taxonomy" id="1641715"/>
    <lineage>
        <taxon>Bacteria</taxon>
        <taxon>Pseudomonadati</taxon>
        <taxon>Pseudomonadota</taxon>
        <taxon>Gammaproteobacteria</taxon>
        <taxon>Cellvibrionales</taxon>
        <taxon>Spongiibacteraceae</taxon>
        <taxon>Sinobacterium</taxon>
    </lineage>
</organism>
<evidence type="ECO:0000313" key="4">
    <source>
        <dbReference type="Proteomes" id="UP000838100"/>
    </source>
</evidence>
<dbReference type="RefSeq" id="WP_237442728.1">
    <property type="nucleotide sequence ID" value="NZ_CAKLPX010000001.1"/>
</dbReference>
<dbReference type="Proteomes" id="UP000838100">
    <property type="component" value="Unassembled WGS sequence"/>
</dbReference>
<sequence>MKAEPLAVGLIDSLLIEPLASYPLLLLVMAAVVVTLLVWWFDGSQERSEQKQLLKQIQQQQQQLNQLNQQASEQQQELDQLIAIMQRRFSRLNHRDYQLISGNRLEAVTEPGLEHYPVLNALTADVGAGATVVEGDGEGERADINHGRLADQAAELEHLKTLYRVELPKAKQRLRQSRGDITALQCTIAALEARHAGIDGRAAKR</sequence>
<evidence type="ECO:0000256" key="2">
    <source>
        <dbReference type="SAM" id="Phobius"/>
    </source>
</evidence>
<evidence type="ECO:0000256" key="1">
    <source>
        <dbReference type="SAM" id="Coils"/>
    </source>
</evidence>
<proteinExistence type="predicted"/>
<keyword evidence="1" id="KW-0175">Coiled coil</keyword>
<protein>
    <recommendedName>
        <fullName evidence="5">DNA recombination protein RmuC</fullName>
    </recommendedName>
</protein>
<accession>A0ABM9AAK5</accession>
<reference evidence="3" key="1">
    <citation type="submission" date="2021-12" db="EMBL/GenBank/DDBJ databases">
        <authorList>
            <person name="Rodrigo-Torres L."/>
            <person name="Arahal R. D."/>
            <person name="Lucena T."/>
        </authorList>
    </citation>
    <scope>NUCLEOTIDE SEQUENCE</scope>
    <source>
        <strain evidence="3">CECT 8267</strain>
    </source>
</reference>
<comment type="caution">
    <text evidence="3">The sequence shown here is derived from an EMBL/GenBank/DDBJ whole genome shotgun (WGS) entry which is preliminary data.</text>
</comment>
<dbReference type="EMBL" id="CAKLPX010000001">
    <property type="protein sequence ID" value="CAH0990032.1"/>
    <property type="molecule type" value="Genomic_DNA"/>
</dbReference>
<keyword evidence="2" id="KW-0812">Transmembrane</keyword>
<feature type="transmembrane region" description="Helical" evidence="2">
    <location>
        <begin position="20"/>
        <end position="41"/>
    </location>
</feature>
<feature type="coiled-coil region" evidence="1">
    <location>
        <begin position="47"/>
        <end position="88"/>
    </location>
</feature>
<keyword evidence="2" id="KW-0472">Membrane</keyword>
<keyword evidence="4" id="KW-1185">Reference proteome</keyword>
<gene>
    <name evidence="3" type="ORF">SIN8267_00115</name>
</gene>